<feature type="domain" description="C2" evidence="3">
    <location>
        <begin position="39"/>
        <end position="90"/>
    </location>
</feature>
<name>A0A0R0GYB1_SOYBN</name>
<evidence type="ECO:0000256" key="1">
    <source>
        <dbReference type="ARBA" id="ARBA00022737"/>
    </source>
</evidence>
<proteinExistence type="predicted"/>
<evidence type="ECO:0000313" key="4">
    <source>
        <dbReference type="EMBL" id="KRH23329.1"/>
    </source>
</evidence>
<organism evidence="4">
    <name type="scientific">Glycine max</name>
    <name type="common">Soybean</name>
    <name type="synonym">Glycine hispida</name>
    <dbReference type="NCBI Taxonomy" id="3847"/>
    <lineage>
        <taxon>Eukaryota</taxon>
        <taxon>Viridiplantae</taxon>
        <taxon>Streptophyta</taxon>
        <taxon>Embryophyta</taxon>
        <taxon>Tracheophyta</taxon>
        <taxon>Spermatophyta</taxon>
        <taxon>Magnoliopsida</taxon>
        <taxon>eudicotyledons</taxon>
        <taxon>Gunneridae</taxon>
        <taxon>Pentapetalae</taxon>
        <taxon>rosids</taxon>
        <taxon>fabids</taxon>
        <taxon>Fabales</taxon>
        <taxon>Fabaceae</taxon>
        <taxon>Papilionoideae</taxon>
        <taxon>50 kb inversion clade</taxon>
        <taxon>NPAAA clade</taxon>
        <taxon>indigoferoid/millettioid clade</taxon>
        <taxon>Phaseoleae</taxon>
        <taxon>Glycine</taxon>
        <taxon>Glycine subgen. Soja</taxon>
    </lineage>
</organism>
<keyword evidence="2" id="KW-0443">Lipid metabolism</keyword>
<reference evidence="5" key="2">
    <citation type="submission" date="2018-02" db="UniProtKB">
        <authorList>
            <consortium name="EnsemblPlants"/>
        </authorList>
    </citation>
    <scope>IDENTIFICATION</scope>
    <source>
        <strain evidence="5">Williams 82</strain>
    </source>
</reference>
<dbReference type="STRING" id="3847.A0A0R0GYB1"/>
<evidence type="ECO:0000313" key="6">
    <source>
        <dbReference type="Proteomes" id="UP000008827"/>
    </source>
</evidence>
<dbReference type="PANTHER" id="PTHR18896">
    <property type="entry name" value="PHOSPHOLIPASE D"/>
    <property type="match status" value="1"/>
</dbReference>
<dbReference type="InterPro" id="IPR000008">
    <property type="entry name" value="C2_dom"/>
</dbReference>
<gene>
    <name evidence="4" type="ORF">GLYMA_13G351100</name>
</gene>
<evidence type="ECO:0000256" key="2">
    <source>
        <dbReference type="ARBA" id="ARBA00023098"/>
    </source>
</evidence>
<reference evidence="4 5" key="1">
    <citation type="journal article" date="2010" name="Nature">
        <title>Genome sequence of the palaeopolyploid soybean.</title>
        <authorList>
            <person name="Schmutz J."/>
            <person name="Cannon S.B."/>
            <person name="Schlueter J."/>
            <person name="Ma J."/>
            <person name="Mitros T."/>
            <person name="Nelson W."/>
            <person name="Hyten D.L."/>
            <person name="Song Q."/>
            <person name="Thelen J.J."/>
            <person name="Cheng J."/>
            <person name="Xu D."/>
            <person name="Hellsten U."/>
            <person name="May G.D."/>
            <person name="Yu Y."/>
            <person name="Sakurai T."/>
            <person name="Umezawa T."/>
            <person name="Bhattacharyya M.K."/>
            <person name="Sandhu D."/>
            <person name="Valliyodan B."/>
            <person name="Lindquist E."/>
            <person name="Peto M."/>
            <person name="Grant D."/>
            <person name="Shu S."/>
            <person name="Goodstein D."/>
            <person name="Barry K."/>
            <person name="Futrell-Griggs M."/>
            <person name="Abernathy B."/>
            <person name="Du J."/>
            <person name="Tian Z."/>
            <person name="Zhu L."/>
            <person name="Gill N."/>
            <person name="Joshi T."/>
            <person name="Libault M."/>
            <person name="Sethuraman A."/>
            <person name="Zhang X.-C."/>
            <person name="Shinozaki K."/>
            <person name="Nguyen H.T."/>
            <person name="Wing R.A."/>
            <person name="Cregan P."/>
            <person name="Specht J."/>
            <person name="Grimwood J."/>
            <person name="Rokhsar D."/>
            <person name="Stacey G."/>
            <person name="Shoemaker R.C."/>
            <person name="Jackson S.A."/>
        </authorList>
    </citation>
    <scope>NUCLEOTIDE SEQUENCE</scope>
    <source>
        <strain evidence="5">cv. Williams 82</strain>
        <tissue evidence="4">Callus</tissue>
    </source>
</reference>
<protein>
    <recommendedName>
        <fullName evidence="3">C2 domain-containing protein</fullName>
    </recommendedName>
</protein>
<accession>A0A0R0GYB1</accession>
<dbReference type="EnsemblPlants" id="KRH23329">
    <property type="protein sequence ID" value="KRH23329"/>
    <property type="gene ID" value="GLYMA_13G351100"/>
</dbReference>
<dbReference type="EMBL" id="CM000846">
    <property type="protein sequence ID" value="KRH23329.1"/>
    <property type="molecule type" value="Genomic_DNA"/>
</dbReference>
<dbReference type="Gramene" id="KRH23329">
    <property type="protein sequence ID" value="KRH23329"/>
    <property type="gene ID" value="GLYMA_13G351100"/>
</dbReference>
<dbReference type="OMA" id="TQERECL"/>
<sequence length="265" mass="30324">MEEKPKLLFHGTIQATIFNATPYSPSFPFNCVCTNGKPAYVTINIDNKKVAKTTQERECLWNQTFQIQCAHPEDSTITITLKSSCSILGRFHMQKEDSLINGFFPLLMENGKPIPQLKLRFMLWFKPADMEPSWTKLLSNGKFQELRDATFPQRSNCQVKLYHDAHHSSTFHPPFDLCGAPRKLWEDVYKAIEGAKYLVFIAGKENKKVRDPQTEIPHAREIKLGELLKKKAEEGVALLFMKLSSSTIDNDRIHTVTCYPAFVRA</sequence>
<dbReference type="AlphaFoldDB" id="A0A0R0GYB1"/>
<dbReference type="PANTHER" id="PTHR18896:SF137">
    <property type="entry name" value="PHOSPHOLIPASE D ALPHA 4"/>
    <property type="match status" value="1"/>
</dbReference>
<dbReference type="Proteomes" id="UP000008827">
    <property type="component" value="Chromosome 13"/>
</dbReference>
<evidence type="ECO:0000313" key="5">
    <source>
        <dbReference type="EnsemblPlants" id="KRH23329"/>
    </source>
</evidence>
<dbReference type="SUPFAM" id="SSF49562">
    <property type="entry name" value="C2 domain (Calcium/lipid-binding domain, CaLB)"/>
    <property type="match status" value="1"/>
</dbReference>
<dbReference type="Pfam" id="PF00168">
    <property type="entry name" value="C2"/>
    <property type="match status" value="1"/>
</dbReference>
<dbReference type="SMR" id="A0A0R0GYB1"/>
<keyword evidence="1" id="KW-0677">Repeat</keyword>
<dbReference type="InterPro" id="IPR035892">
    <property type="entry name" value="C2_domain_sf"/>
</dbReference>
<dbReference type="GO" id="GO:0006629">
    <property type="term" value="P:lipid metabolic process"/>
    <property type="evidence" value="ECO:0007669"/>
    <property type="project" value="UniProtKB-KW"/>
</dbReference>
<dbReference type="InterPro" id="IPR015679">
    <property type="entry name" value="PLipase_D_fam"/>
</dbReference>
<dbReference type="InParanoid" id="A0A0R0GYB1"/>
<keyword evidence="6" id="KW-1185">Reference proteome</keyword>
<reference evidence="4" key="3">
    <citation type="submission" date="2018-07" db="EMBL/GenBank/DDBJ databases">
        <title>WGS assembly of Glycine max.</title>
        <authorList>
            <person name="Schmutz J."/>
            <person name="Cannon S."/>
            <person name="Schlueter J."/>
            <person name="Ma J."/>
            <person name="Mitros T."/>
            <person name="Nelson W."/>
            <person name="Hyten D."/>
            <person name="Song Q."/>
            <person name="Thelen J."/>
            <person name="Cheng J."/>
            <person name="Xu D."/>
            <person name="Hellsten U."/>
            <person name="May G."/>
            <person name="Yu Y."/>
            <person name="Sakurai T."/>
            <person name="Umezawa T."/>
            <person name="Bhattacharyya M."/>
            <person name="Sandhu D."/>
            <person name="Valliyodan B."/>
            <person name="Lindquist E."/>
            <person name="Peto M."/>
            <person name="Grant D."/>
            <person name="Shu S."/>
            <person name="Goodstein D."/>
            <person name="Barry K."/>
            <person name="Futrell-Griggs M."/>
            <person name="Abernathy B."/>
            <person name="Du J."/>
            <person name="Tian Z."/>
            <person name="Zhu L."/>
            <person name="Gill N."/>
            <person name="Joshi T."/>
            <person name="Libault M."/>
            <person name="Sethuraman A."/>
            <person name="Zhang X."/>
            <person name="Shinozaki K."/>
            <person name="Nguyen H."/>
            <person name="Wing R."/>
            <person name="Cregan P."/>
            <person name="Specht J."/>
            <person name="Grimwood J."/>
            <person name="Rokhsar D."/>
            <person name="Stacey G."/>
            <person name="Shoemaker R."/>
            <person name="Jackson S."/>
        </authorList>
    </citation>
    <scope>NUCLEOTIDE SEQUENCE</scope>
    <source>
        <tissue evidence="4">Callus</tissue>
    </source>
</reference>
<evidence type="ECO:0000259" key="3">
    <source>
        <dbReference type="Pfam" id="PF00168"/>
    </source>
</evidence>